<sequence>MTTPDLDDEPTLYDWAGGYPALLRMTTQFYERHVPADPLLGPLFAGMEADHPERVAAWLSEVFGGPELYSQRYGGYARMISQHLAKHLTMEQRARWVALLARSADDADLPQDPEFRAAFVAYLEWGSRIAVENSGEGAVPPEGMPVPRWWWVCNATPAARPSSRPSAVPDPEPAAEEPVPGEALEFDRHVKGLFRRRDRASMRSAFDLWDAGDVRRHGTAILARLRDGSMPCDGAWAAERVDVLARWLDQA</sequence>
<evidence type="ECO:0000256" key="2">
    <source>
        <dbReference type="ARBA" id="ARBA00022617"/>
    </source>
</evidence>
<name>A0ABP9EFE8_9PSEU</name>
<dbReference type="InterPro" id="IPR001486">
    <property type="entry name" value="Hemoglobin_trunc"/>
</dbReference>
<dbReference type="Gene3D" id="1.10.490.10">
    <property type="entry name" value="Globins"/>
    <property type="match status" value="1"/>
</dbReference>
<evidence type="ECO:0000256" key="1">
    <source>
        <dbReference type="ARBA" id="ARBA00022448"/>
    </source>
</evidence>
<proteinExistence type="predicted"/>
<protein>
    <recommendedName>
        <fullName evidence="7">Hemoglobin YjbI</fullName>
    </recommendedName>
</protein>
<evidence type="ECO:0000313" key="6">
    <source>
        <dbReference type="Proteomes" id="UP001500457"/>
    </source>
</evidence>
<keyword evidence="3" id="KW-0479">Metal-binding</keyword>
<gene>
    <name evidence="5" type="ORF">GCM10023203_26910</name>
</gene>
<organism evidence="5 6">
    <name type="scientific">Actinomycetospora straminea</name>
    <dbReference type="NCBI Taxonomy" id="663607"/>
    <lineage>
        <taxon>Bacteria</taxon>
        <taxon>Bacillati</taxon>
        <taxon>Actinomycetota</taxon>
        <taxon>Actinomycetes</taxon>
        <taxon>Pseudonocardiales</taxon>
        <taxon>Pseudonocardiaceae</taxon>
        <taxon>Actinomycetospora</taxon>
    </lineage>
</organism>
<accession>A0ABP9EFE8</accession>
<evidence type="ECO:0008006" key="7">
    <source>
        <dbReference type="Google" id="ProtNLM"/>
    </source>
</evidence>
<reference evidence="6" key="1">
    <citation type="journal article" date="2019" name="Int. J. Syst. Evol. Microbiol.">
        <title>The Global Catalogue of Microorganisms (GCM) 10K type strain sequencing project: providing services to taxonomists for standard genome sequencing and annotation.</title>
        <authorList>
            <consortium name="The Broad Institute Genomics Platform"/>
            <consortium name="The Broad Institute Genome Sequencing Center for Infectious Disease"/>
            <person name="Wu L."/>
            <person name="Ma J."/>
        </authorList>
    </citation>
    <scope>NUCLEOTIDE SEQUENCE [LARGE SCALE GENOMIC DNA]</scope>
    <source>
        <strain evidence="6">JCM 17983</strain>
    </source>
</reference>
<keyword evidence="1" id="KW-0813">Transport</keyword>
<keyword evidence="2" id="KW-0349">Heme</keyword>
<comment type="caution">
    <text evidence="5">The sequence shown here is derived from an EMBL/GenBank/DDBJ whole genome shotgun (WGS) entry which is preliminary data.</text>
</comment>
<dbReference type="Proteomes" id="UP001500457">
    <property type="component" value="Unassembled WGS sequence"/>
</dbReference>
<dbReference type="CDD" id="cd14775">
    <property type="entry name" value="TrHb2_O-like"/>
    <property type="match status" value="1"/>
</dbReference>
<evidence type="ECO:0000313" key="5">
    <source>
        <dbReference type="EMBL" id="GAA4875380.1"/>
    </source>
</evidence>
<dbReference type="RefSeq" id="WP_274232933.1">
    <property type="nucleotide sequence ID" value="NZ_BAABHQ010000006.1"/>
</dbReference>
<keyword evidence="6" id="KW-1185">Reference proteome</keyword>
<dbReference type="InterPro" id="IPR012292">
    <property type="entry name" value="Globin/Proto"/>
</dbReference>
<dbReference type="InterPro" id="IPR009050">
    <property type="entry name" value="Globin-like_sf"/>
</dbReference>
<evidence type="ECO:0000256" key="3">
    <source>
        <dbReference type="ARBA" id="ARBA00022723"/>
    </source>
</evidence>
<evidence type="ECO:0000256" key="4">
    <source>
        <dbReference type="ARBA" id="ARBA00023004"/>
    </source>
</evidence>
<dbReference type="EMBL" id="BAABHQ010000006">
    <property type="protein sequence ID" value="GAA4875380.1"/>
    <property type="molecule type" value="Genomic_DNA"/>
</dbReference>
<keyword evidence="4" id="KW-0408">Iron</keyword>
<dbReference type="Pfam" id="PF01152">
    <property type="entry name" value="Bac_globin"/>
    <property type="match status" value="1"/>
</dbReference>
<dbReference type="SUPFAM" id="SSF46458">
    <property type="entry name" value="Globin-like"/>
    <property type="match status" value="1"/>
</dbReference>